<accession>A0A0S4IZG9</accession>
<dbReference type="AlphaFoldDB" id="A0A0S4IZG9"/>
<dbReference type="Proteomes" id="UP000051952">
    <property type="component" value="Unassembled WGS sequence"/>
</dbReference>
<protein>
    <submittedName>
        <fullName evidence="1">Uncharacterized protein</fullName>
    </submittedName>
</protein>
<dbReference type="VEuPathDB" id="TriTrypDB:BSAL_71005"/>
<evidence type="ECO:0000313" key="2">
    <source>
        <dbReference type="Proteomes" id="UP000051952"/>
    </source>
</evidence>
<organism evidence="1 2">
    <name type="scientific">Bodo saltans</name>
    <name type="common">Flagellated protozoan</name>
    <dbReference type="NCBI Taxonomy" id="75058"/>
    <lineage>
        <taxon>Eukaryota</taxon>
        <taxon>Discoba</taxon>
        <taxon>Euglenozoa</taxon>
        <taxon>Kinetoplastea</taxon>
        <taxon>Metakinetoplastina</taxon>
        <taxon>Eubodonida</taxon>
        <taxon>Bodonidae</taxon>
        <taxon>Bodo</taxon>
    </lineage>
</organism>
<sequence>MLGGVRATPSMHDILADPQAFLSNKNLKTVQSWTRSKQDDVILFSEITKPVYDAGEAGFLECLRCFGASEVVFLAKGHGIYSAAIKMPKVDTHPAGSSVPKTSLGVNAITRMNKLNNKGNWSFSNRNFGVTIIKLFSEDVHVDDALRLLTPTNLPHSSA</sequence>
<name>A0A0S4IZG9_BODSA</name>
<reference evidence="2" key="1">
    <citation type="submission" date="2015-09" db="EMBL/GenBank/DDBJ databases">
        <authorList>
            <consortium name="Pathogen Informatics"/>
        </authorList>
    </citation>
    <scope>NUCLEOTIDE SEQUENCE [LARGE SCALE GENOMIC DNA]</scope>
    <source>
        <strain evidence="2">Lake Konstanz</strain>
    </source>
</reference>
<proteinExistence type="predicted"/>
<evidence type="ECO:0000313" key="1">
    <source>
        <dbReference type="EMBL" id="CUG05540.1"/>
    </source>
</evidence>
<dbReference type="EMBL" id="CYKH01000539">
    <property type="protein sequence ID" value="CUG05540.1"/>
    <property type="molecule type" value="Genomic_DNA"/>
</dbReference>
<gene>
    <name evidence="1" type="ORF">BSAL_71005</name>
</gene>
<keyword evidence="2" id="KW-1185">Reference proteome</keyword>